<dbReference type="GO" id="GO:0050660">
    <property type="term" value="F:flavin adenine dinucleotide binding"/>
    <property type="evidence" value="ECO:0007669"/>
    <property type="project" value="InterPro"/>
</dbReference>
<organism evidence="1">
    <name type="scientific">marine sediment metagenome</name>
    <dbReference type="NCBI Taxonomy" id="412755"/>
    <lineage>
        <taxon>unclassified sequences</taxon>
        <taxon>metagenomes</taxon>
        <taxon>ecological metagenomes</taxon>
    </lineage>
</organism>
<sequence length="201" mass="23017">MADYGTEVILKGFTPDAETRVEEAGRVCYATEEKTGMSPGWLRKRIEQGHESLFEHASASFLILCSRVVSHQLVRHRLAAYSQRSQRYVPEKEERYITPASFLGRPKLGMVFREIMKQCWDAYRCLLELGADPEDARYALPNATETQIICTWNFREIRHIIRLRTSTKAGGEMQEVAGKVRDICVEKWPSVFGDLKVSEGE</sequence>
<dbReference type="Gene3D" id="3.30.1360.170">
    <property type="match status" value="1"/>
</dbReference>
<dbReference type="AlphaFoldDB" id="A0A0F9Q6A1"/>
<dbReference type="GO" id="GO:0050797">
    <property type="term" value="F:thymidylate synthase (FAD) activity"/>
    <property type="evidence" value="ECO:0007669"/>
    <property type="project" value="InterPro"/>
</dbReference>
<dbReference type="PANTHER" id="PTHR34934:SF1">
    <property type="entry name" value="FLAVIN-DEPENDENT THYMIDYLATE SYNTHASE"/>
    <property type="match status" value="1"/>
</dbReference>
<dbReference type="SUPFAM" id="SSF69796">
    <property type="entry name" value="Thymidylate synthase-complementing protein Thy1"/>
    <property type="match status" value="1"/>
</dbReference>
<proteinExistence type="predicted"/>
<dbReference type="EMBL" id="LAZR01001856">
    <property type="protein sequence ID" value="KKN38029.1"/>
    <property type="molecule type" value="Genomic_DNA"/>
</dbReference>
<dbReference type="PANTHER" id="PTHR34934">
    <property type="entry name" value="FLAVIN-DEPENDENT THYMIDYLATE SYNTHASE"/>
    <property type="match status" value="1"/>
</dbReference>
<reference evidence="1" key="1">
    <citation type="journal article" date="2015" name="Nature">
        <title>Complex archaea that bridge the gap between prokaryotes and eukaryotes.</title>
        <authorList>
            <person name="Spang A."/>
            <person name="Saw J.H."/>
            <person name="Jorgensen S.L."/>
            <person name="Zaremba-Niedzwiedzka K."/>
            <person name="Martijn J."/>
            <person name="Lind A.E."/>
            <person name="van Eijk R."/>
            <person name="Schleper C."/>
            <person name="Guy L."/>
            <person name="Ettema T.J."/>
        </authorList>
    </citation>
    <scope>NUCLEOTIDE SEQUENCE</scope>
</reference>
<dbReference type="CDD" id="cd20175">
    <property type="entry name" value="ThyX"/>
    <property type="match status" value="1"/>
</dbReference>
<dbReference type="Pfam" id="PF02511">
    <property type="entry name" value="Thy1"/>
    <property type="match status" value="1"/>
</dbReference>
<gene>
    <name evidence="1" type="ORF">LCGC14_0757410</name>
</gene>
<dbReference type="GO" id="GO:0004799">
    <property type="term" value="F:thymidylate synthase activity"/>
    <property type="evidence" value="ECO:0007669"/>
    <property type="project" value="TreeGrafter"/>
</dbReference>
<dbReference type="InterPro" id="IPR036098">
    <property type="entry name" value="Thymidylate_synthase_ThyX_sf"/>
</dbReference>
<name>A0A0F9Q6A1_9ZZZZ</name>
<dbReference type="PROSITE" id="PS51331">
    <property type="entry name" value="THYX"/>
    <property type="match status" value="1"/>
</dbReference>
<evidence type="ECO:0000313" key="1">
    <source>
        <dbReference type="EMBL" id="KKN38029.1"/>
    </source>
</evidence>
<dbReference type="InterPro" id="IPR003669">
    <property type="entry name" value="Thymidylate_synthase_ThyX"/>
</dbReference>
<evidence type="ECO:0008006" key="2">
    <source>
        <dbReference type="Google" id="ProtNLM"/>
    </source>
</evidence>
<dbReference type="GO" id="GO:0070402">
    <property type="term" value="F:NADPH binding"/>
    <property type="evidence" value="ECO:0007669"/>
    <property type="project" value="TreeGrafter"/>
</dbReference>
<dbReference type="GO" id="GO:0006231">
    <property type="term" value="P:dTMP biosynthetic process"/>
    <property type="evidence" value="ECO:0007669"/>
    <property type="project" value="InterPro"/>
</dbReference>
<dbReference type="NCBIfam" id="TIGR02170">
    <property type="entry name" value="thyX"/>
    <property type="match status" value="1"/>
</dbReference>
<accession>A0A0F9Q6A1</accession>
<comment type="caution">
    <text evidence="1">The sequence shown here is derived from an EMBL/GenBank/DDBJ whole genome shotgun (WGS) entry which is preliminary data.</text>
</comment>
<protein>
    <recommendedName>
        <fullName evidence="2">Thymidylate synthase (FAD)</fullName>
    </recommendedName>
</protein>